<feature type="domain" description="Thioredoxin" evidence="2">
    <location>
        <begin position="28"/>
        <end position="167"/>
    </location>
</feature>
<feature type="transmembrane region" description="Helical" evidence="1">
    <location>
        <begin position="6"/>
        <end position="25"/>
    </location>
</feature>
<dbReference type="EMBL" id="MGDB01000030">
    <property type="protein sequence ID" value="OGL42710.1"/>
    <property type="molecule type" value="Genomic_DNA"/>
</dbReference>
<dbReference type="GO" id="GO:0016491">
    <property type="term" value="F:oxidoreductase activity"/>
    <property type="evidence" value="ECO:0007669"/>
    <property type="project" value="InterPro"/>
</dbReference>
<dbReference type="PANTHER" id="PTHR42852">
    <property type="entry name" value="THIOL:DISULFIDE INTERCHANGE PROTEIN DSBE"/>
    <property type="match status" value="1"/>
</dbReference>
<dbReference type="InterPro" id="IPR050553">
    <property type="entry name" value="Thioredoxin_ResA/DsbE_sf"/>
</dbReference>
<keyword evidence="1" id="KW-1133">Transmembrane helix</keyword>
<sequence>MKKRELIIFILFMINLLFCSSFNLISEAEERSKAPDFNLEDFNGKSKSLSEFKGKVVLLNFWATWCPPCRAELPELSEIYTRYKDRGVAIIGINLDEGRDKDVKKFLSDRKIILPVLHGNNKVVEAYGNFFGIPTSFLIDKNGYMSKSFPGYQPKETFEAEIKKIIEE</sequence>
<dbReference type="PANTHER" id="PTHR42852:SF13">
    <property type="entry name" value="PROTEIN DIPZ"/>
    <property type="match status" value="1"/>
</dbReference>
<keyword evidence="1" id="KW-0472">Membrane</keyword>
<evidence type="ECO:0000313" key="3">
    <source>
        <dbReference type="EMBL" id="OGL42710.1"/>
    </source>
</evidence>
<dbReference type="InterPro" id="IPR013766">
    <property type="entry name" value="Thioredoxin_domain"/>
</dbReference>
<dbReference type="InterPro" id="IPR036249">
    <property type="entry name" value="Thioredoxin-like_sf"/>
</dbReference>
<dbReference type="InterPro" id="IPR017937">
    <property type="entry name" value="Thioredoxin_CS"/>
</dbReference>
<dbReference type="GO" id="GO:0016209">
    <property type="term" value="F:antioxidant activity"/>
    <property type="evidence" value="ECO:0007669"/>
    <property type="project" value="InterPro"/>
</dbReference>
<dbReference type="InterPro" id="IPR000866">
    <property type="entry name" value="AhpC/TSA"/>
</dbReference>
<dbReference type="AlphaFoldDB" id="A0A1F7RN06"/>
<protein>
    <recommendedName>
        <fullName evidence="2">Thioredoxin domain-containing protein</fullName>
    </recommendedName>
</protein>
<dbReference type="Proteomes" id="UP000178526">
    <property type="component" value="Unassembled WGS sequence"/>
</dbReference>
<evidence type="ECO:0000256" key="1">
    <source>
        <dbReference type="SAM" id="Phobius"/>
    </source>
</evidence>
<dbReference type="Gene3D" id="3.40.30.10">
    <property type="entry name" value="Glutaredoxin"/>
    <property type="match status" value="1"/>
</dbReference>
<gene>
    <name evidence="3" type="ORF">A2042_04145</name>
</gene>
<evidence type="ECO:0000313" key="4">
    <source>
        <dbReference type="Proteomes" id="UP000178526"/>
    </source>
</evidence>
<dbReference type="PROSITE" id="PS00194">
    <property type="entry name" value="THIOREDOXIN_1"/>
    <property type="match status" value="1"/>
</dbReference>
<dbReference type="SUPFAM" id="SSF52833">
    <property type="entry name" value="Thioredoxin-like"/>
    <property type="match status" value="1"/>
</dbReference>
<dbReference type="Pfam" id="PF00578">
    <property type="entry name" value="AhpC-TSA"/>
    <property type="match status" value="1"/>
</dbReference>
<evidence type="ECO:0000259" key="2">
    <source>
        <dbReference type="PROSITE" id="PS51352"/>
    </source>
</evidence>
<keyword evidence="1" id="KW-0812">Transmembrane</keyword>
<dbReference type="PROSITE" id="PS51352">
    <property type="entry name" value="THIOREDOXIN_2"/>
    <property type="match status" value="1"/>
</dbReference>
<comment type="caution">
    <text evidence="3">The sequence shown here is derived from an EMBL/GenBank/DDBJ whole genome shotgun (WGS) entry which is preliminary data.</text>
</comment>
<accession>A0A1F7RN06</accession>
<name>A0A1F7RN06_9BACT</name>
<proteinExistence type="predicted"/>
<dbReference type="CDD" id="cd02966">
    <property type="entry name" value="TlpA_like_family"/>
    <property type="match status" value="1"/>
</dbReference>
<organism evidence="3 4">
    <name type="scientific">Candidatus Schekmanbacteria bacterium GWA2_38_11</name>
    <dbReference type="NCBI Taxonomy" id="1817876"/>
    <lineage>
        <taxon>Bacteria</taxon>
        <taxon>Candidatus Schekmaniibacteriota</taxon>
    </lineage>
</organism>
<reference evidence="3 4" key="1">
    <citation type="journal article" date="2016" name="Nat. Commun.">
        <title>Thousands of microbial genomes shed light on interconnected biogeochemical processes in an aquifer system.</title>
        <authorList>
            <person name="Anantharaman K."/>
            <person name="Brown C.T."/>
            <person name="Hug L.A."/>
            <person name="Sharon I."/>
            <person name="Castelle C.J."/>
            <person name="Probst A.J."/>
            <person name="Thomas B.C."/>
            <person name="Singh A."/>
            <person name="Wilkins M.J."/>
            <person name="Karaoz U."/>
            <person name="Brodie E.L."/>
            <person name="Williams K.H."/>
            <person name="Hubbard S.S."/>
            <person name="Banfield J.F."/>
        </authorList>
    </citation>
    <scope>NUCLEOTIDE SEQUENCE [LARGE SCALE GENOMIC DNA]</scope>
</reference>